<keyword evidence="3" id="KW-1185">Reference proteome</keyword>
<feature type="signal peptide" evidence="1">
    <location>
        <begin position="1"/>
        <end position="28"/>
    </location>
</feature>
<sequence length="325" mass="37045">MQNNTKLGVLLSLTATLLIAGCSSTATTSTGESVGPIFMTDYIDLKLGLCQVPVSYDQATEYAGVNATMSPAERQAEKKEAWESWMTVIQEHKTDVTAKPQIFNVDTVAVFERDSDQDGVVYFQDDRSTSNSSQRQKFKWIDYHSSESTMPSQILTILRGEGYHFPIPYGLVDWQVHPNMEFRREAIINQRKSSAIEDYYQSYFSTSAEQVHVVTHNFNARTKVTSDKTSIGSDRYGHGVLINVGEWFEHPDSLIKKTENGEFVFDFRNIDFVEKFGFYPDAKDLFVRVSYIYQISRCEGRNLMGDIKEVVVYTPNNTEIFRISI</sequence>
<protein>
    <recommendedName>
        <fullName evidence="4">Lipoprotein</fullName>
    </recommendedName>
</protein>
<comment type="caution">
    <text evidence="2">The sequence shown here is derived from an EMBL/GenBank/DDBJ whole genome shotgun (WGS) entry which is preliminary data.</text>
</comment>
<reference evidence="3" key="1">
    <citation type="journal article" date="2018" name="Front. Microbiol.">
        <title>Genome-Based Analysis Reveals the Taxonomy and Diversity of the Family Idiomarinaceae.</title>
        <authorList>
            <person name="Liu Y."/>
            <person name="Lai Q."/>
            <person name="Shao Z."/>
        </authorList>
    </citation>
    <scope>NUCLEOTIDE SEQUENCE [LARGE SCALE GENOMIC DNA]</scope>
    <source>
        <strain evidence="3">SW15</strain>
    </source>
</reference>
<evidence type="ECO:0008006" key="4">
    <source>
        <dbReference type="Google" id="ProtNLM"/>
    </source>
</evidence>
<evidence type="ECO:0000313" key="3">
    <source>
        <dbReference type="Proteomes" id="UP000286678"/>
    </source>
</evidence>
<evidence type="ECO:0000313" key="2">
    <source>
        <dbReference type="EMBL" id="RUO46602.1"/>
    </source>
</evidence>
<name>A0A432XD71_9GAMM</name>
<dbReference type="EMBL" id="PIPT01000008">
    <property type="protein sequence ID" value="RUO46602.1"/>
    <property type="molecule type" value="Genomic_DNA"/>
</dbReference>
<feature type="chain" id="PRO_5019241320" description="Lipoprotein" evidence="1">
    <location>
        <begin position="29"/>
        <end position="325"/>
    </location>
</feature>
<evidence type="ECO:0000256" key="1">
    <source>
        <dbReference type="SAM" id="SignalP"/>
    </source>
</evidence>
<dbReference type="RefSeq" id="WP_126834422.1">
    <property type="nucleotide sequence ID" value="NZ_PIPT01000008.1"/>
</dbReference>
<accession>A0A432XD71</accession>
<dbReference type="PROSITE" id="PS51257">
    <property type="entry name" value="PROKAR_LIPOPROTEIN"/>
    <property type="match status" value="1"/>
</dbReference>
<dbReference type="Proteomes" id="UP000286678">
    <property type="component" value="Unassembled WGS sequence"/>
</dbReference>
<proteinExistence type="predicted"/>
<keyword evidence="1" id="KW-0732">Signal</keyword>
<organism evidence="2 3">
    <name type="scientific">Pseudidiomarina aquimaris</name>
    <dbReference type="NCBI Taxonomy" id="641841"/>
    <lineage>
        <taxon>Bacteria</taxon>
        <taxon>Pseudomonadati</taxon>
        <taxon>Pseudomonadota</taxon>
        <taxon>Gammaproteobacteria</taxon>
        <taxon>Alteromonadales</taxon>
        <taxon>Idiomarinaceae</taxon>
        <taxon>Pseudidiomarina</taxon>
    </lineage>
</organism>
<dbReference type="AlphaFoldDB" id="A0A432XD71"/>
<dbReference type="OrthoDB" id="9957869at2"/>
<gene>
    <name evidence="2" type="ORF">CWE21_10625</name>
</gene>